<name>A0ABU2LSN7_9ACTN</name>
<organism evidence="1 2">
    <name type="scientific">Streptomyces millisiae</name>
    <dbReference type="NCBI Taxonomy" id="3075542"/>
    <lineage>
        <taxon>Bacteria</taxon>
        <taxon>Bacillati</taxon>
        <taxon>Actinomycetota</taxon>
        <taxon>Actinomycetes</taxon>
        <taxon>Kitasatosporales</taxon>
        <taxon>Streptomycetaceae</taxon>
        <taxon>Streptomyces</taxon>
    </lineage>
</organism>
<gene>
    <name evidence="1" type="ORF">RNC47_19640</name>
</gene>
<keyword evidence="2" id="KW-1185">Reference proteome</keyword>
<dbReference type="Proteomes" id="UP001183420">
    <property type="component" value="Unassembled WGS sequence"/>
</dbReference>
<dbReference type="RefSeq" id="WP_311600495.1">
    <property type="nucleotide sequence ID" value="NZ_JAVREM010000026.1"/>
</dbReference>
<reference evidence="2" key="1">
    <citation type="submission" date="2023-07" db="EMBL/GenBank/DDBJ databases">
        <title>30 novel species of actinomycetes from the DSMZ collection.</title>
        <authorList>
            <person name="Nouioui I."/>
        </authorList>
    </citation>
    <scope>NUCLEOTIDE SEQUENCE [LARGE SCALE GENOMIC DNA]</scope>
    <source>
        <strain evidence="2">DSM 44918</strain>
    </source>
</reference>
<accession>A0ABU2LSN7</accession>
<comment type="caution">
    <text evidence="1">The sequence shown here is derived from an EMBL/GenBank/DDBJ whole genome shotgun (WGS) entry which is preliminary data.</text>
</comment>
<evidence type="ECO:0000313" key="2">
    <source>
        <dbReference type="Proteomes" id="UP001183420"/>
    </source>
</evidence>
<dbReference type="EMBL" id="JAVREM010000026">
    <property type="protein sequence ID" value="MDT0320551.1"/>
    <property type="molecule type" value="Genomic_DNA"/>
</dbReference>
<evidence type="ECO:0000313" key="1">
    <source>
        <dbReference type="EMBL" id="MDT0320551.1"/>
    </source>
</evidence>
<protein>
    <submittedName>
        <fullName evidence="1">Uncharacterized protein</fullName>
    </submittedName>
</protein>
<proteinExistence type="predicted"/>
<sequence>MPSYSQLHVSYEVFVDGQWEQRILYPDPVLLAANGQSQDLERNMTTFHPLRDVMVRLCSWENENLHCTDWS</sequence>